<reference evidence="1" key="1">
    <citation type="submission" date="2022-11" db="EMBL/GenBank/DDBJ databases">
        <title>Lacinutrix neustonica HL-RS19T sp. nov., isolated from the surface microlayer sample of brackish Lake Shihwa.</title>
        <authorList>
            <person name="Choi J.Y."/>
            <person name="Hwang C.Y."/>
        </authorList>
    </citation>
    <scope>NUCLEOTIDE SEQUENCE</scope>
    <source>
        <strain evidence="1">HL-RS19</strain>
    </source>
</reference>
<evidence type="ECO:0000313" key="2">
    <source>
        <dbReference type="Proteomes" id="UP001164705"/>
    </source>
</evidence>
<dbReference type="KEGG" id="lnu:N7U66_17340"/>
<proteinExistence type="predicted"/>
<accession>A0A9E8SCT0</accession>
<sequence>MTQDILERIMINAICNLDVNPLNNLSESFMYSNLTKGEIIDEFTFVFNSYKSQGVLKLTYERSICKHCYSDAEIFSFFDFISGSFITRYIIHFQFNKKCTVRLCDSSSLPLGKERAIF</sequence>
<dbReference type="AlphaFoldDB" id="A0A9E8SCT0"/>
<protein>
    <submittedName>
        <fullName evidence="1">Uncharacterized protein</fullName>
    </submittedName>
</protein>
<name>A0A9E8SCT0_9FLAO</name>
<evidence type="ECO:0000313" key="1">
    <source>
        <dbReference type="EMBL" id="WAC01668.1"/>
    </source>
</evidence>
<keyword evidence="2" id="KW-1185">Reference proteome</keyword>
<dbReference type="EMBL" id="CP113088">
    <property type="protein sequence ID" value="WAC01668.1"/>
    <property type="molecule type" value="Genomic_DNA"/>
</dbReference>
<organism evidence="1 2">
    <name type="scientific">Lacinutrix neustonica</name>
    <dbReference type="NCBI Taxonomy" id="2980107"/>
    <lineage>
        <taxon>Bacteria</taxon>
        <taxon>Pseudomonadati</taxon>
        <taxon>Bacteroidota</taxon>
        <taxon>Flavobacteriia</taxon>
        <taxon>Flavobacteriales</taxon>
        <taxon>Flavobacteriaceae</taxon>
        <taxon>Lacinutrix</taxon>
    </lineage>
</organism>
<gene>
    <name evidence="1" type="ORF">N7U66_17340</name>
</gene>
<dbReference type="Proteomes" id="UP001164705">
    <property type="component" value="Chromosome"/>
</dbReference>
<dbReference type="RefSeq" id="WP_267676266.1">
    <property type="nucleotide sequence ID" value="NZ_CP113088.1"/>
</dbReference>